<accession>A0A1Q9EJV9</accession>
<dbReference type="EMBL" id="LSRX01000132">
    <property type="protein sequence ID" value="OLQ07734.1"/>
    <property type="molecule type" value="Genomic_DNA"/>
</dbReference>
<comment type="caution">
    <text evidence="2">The sequence shown here is derived from an EMBL/GenBank/DDBJ whole genome shotgun (WGS) entry which is preliminary data.</text>
</comment>
<name>A0A1Q9EJV9_SYMMI</name>
<dbReference type="Proteomes" id="UP000186817">
    <property type="component" value="Unassembled WGS sequence"/>
</dbReference>
<organism evidence="2 3">
    <name type="scientific">Symbiodinium microadriaticum</name>
    <name type="common">Dinoflagellate</name>
    <name type="synonym">Zooxanthella microadriatica</name>
    <dbReference type="NCBI Taxonomy" id="2951"/>
    <lineage>
        <taxon>Eukaryota</taxon>
        <taxon>Sar</taxon>
        <taxon>Alveolata</taxon>
        <taxon>Dinophyceae</taxon>
        <taxon>Suessiales</taxon>
        <taxon>Symbiodiniaceae</taxon>
        <taxon>Symbiodinium</taxon>
    </lineage>
</organism>
<feature type="compositionally biased region" description="Basic residues" evidence="1">
    <location>
        <begin position="76"/>
        <end position="109"/>
    </location>
</feature>
<dbReference type="OrthoDB" id="424399at2759"/>
<evidence type="ECO:0000313" key="3">
    <source>
        <dbReference type="Proteomes" id="UP000186817"/>
    </source>
</evidence>
<evidence type="ECO:0000256" key="1">
    <source>
        <dbReference type="SAM" id="MobiDB-lite"/>
    </source>
</evidence>
<protein>
    <submittedName>
        <fullName evidence="2">Uncharacterized protein</fullName>
    </submittedName>
</protein>
<dbReference type="AlphaFoldDB" id="A0A1Q9EJV9"/>
<sequence length="332" mass="36117">MRVVVVAFTIRDPDVLSSADAQPGSQGVMKLATLFLLAAAAQASYVAFEVDAKGHGRHGRFVPNKAEADAAESPKVKPRHGRFVSHLHKHKQKRKARSRKKGRGVRRGHAGLAQIDVREDIKKITLGCITFVASQGKYKKTTKFMPWAVVPSTASEDDVRAAAEVAKMSLSHFQSLMQPEQLDPSSDAAHVAPPEEEGGWWLVLAWQTGHWNLADDVAGAFNESQAAGRGEQDGSDKKPSVQAKYLQGYCPSAGAKVVTFGADHTEEDSEATTTQPPDLAAENAAKNALSQNVCPYRYYATWLLGLSRAALKVAFEELRLLQELFPELKGSM</sequence>
<feature type="region of interest" description="Disordered" evidence="1">
    <location>
        <begin position="67"/>
        <end position="109"/>
    </location>
</feature>
<evidence type="ECO:0000313" key="2">
    <source>
        <dbReference type="EMBL" id="OLQ07734.1"/>
    </source>
</evidence>
<gene>
    <name evidence="2" type="ORF">AK812_SmicGene8804</name>
</gene>
<keyword evidence="3" id="KW-1185">Reference proteome</keyword>
<proteinExistence type="predicted"/>
<reference evidence="2 3" key="1">
    <citation type="submission" date="2016-02" db="EMBL/GenBank/DDBJ databases">
        <title>Genome analysis of coral dinoflagellate symbionts highlights evolutionary adaptations to a symbiotic lifestyle.</title>
        <authorList>
            <person name="Aranda M."/>
            <person name="Li Y."/>
            <person name="Liew Y.J."/>
            <person name="Baumgarten S."/>
            <person name="Simakov O."/>
            <person name="Wilson M."/>
            <person name="Piel J."/>
            <person name="Ashoor H."/>
            <person name="Bougouffa S."/>
            <person name="Bajic V.B."/>
            <person name="Ryu T."/>
            <person name="Ravasi T."/>
            <person name="Bayer T."/>
            <person name="Micklem G."/>
            <person name="Kim H."/>
            <person name="Bhak J."/>
            <person name="Lajeunesse T.C."/>
            <person name="Voolstra C.R."/>
        </authorList>
    </citation>
    <scope>NUCLEOTIDE SEQUENCE [LARGE SCALE GENOMIC DNA]</scope>
    <source>
        <strain evidence="2 3">CCMP2467</strain>
    </source>
</reference>